<dbReference type="Proteomes" id="UP000665561">
    <property type="component" value="Unassembled WGS sequence"/>
</dbReference>
<dbReference type="SUPFAM" id="SSF143856">
    <property type="entry name" value="DeoB insert domain-like"/>
    <property type="match status" value="1"/>
</dbReference>
<protein>
    <recommendedName>
        <fullName evidence="5">Metalloenzyme domain-containing protein</fullName>
    </recommendedName>
</protein>
<comment type="similarity">
    <text evidence="1">Belongs to the phosphopentomutase family.</text>
</comment>
<dbReference type="RefSeq" id="WP_161744333.1">
    <property type="nucleotide sequence ID" value="NZ_JAAAMV010000012.1"/>
</dbReference>
<evidence type="ECO:0000256" key="2">
    <source>
        <dbReference type="ARBA" id="ARBA00022723"/>
    </source>
</evidence>
<feature type="domain" description="Metalloenzyme" evidence="5">
    <location>
        <begin position="3"/>
        <end position="372"/>
    </location>
</feature>
<dbReference type="InterPro" id="IPR006124">
    <property type="entry name" value="Metalloenzyme"/>
</dbReference>
<evidence type="ECO:0000313" key="6">
    <source>
        <dbReference type="EMBL" id="NBD25533.1"/>
    </source>
</evidence>
<name>A0ABW9XSS8_9BACL</name>
<organism evidence="6 7">
    <name type="scientific">Paenibacillus glycinis</name>
    <dbReference type="NCBI Taxonomy" id="2697035"/>
    <lineage>
        <taxon>Bacteria</taxon>
        <taxon>Bacillati</taxon>
        <taxon>Bacillota</taxon>
        <taxon>Bacilli</taxon>
        <taxon>Bacillales</taxon>
        <taxon>Paenibacillaceae</taxon>
        <taxon>Paenibacillus</taxon>
    </lineage>
</organism>
<dbReference type="EMBL" id="JAAAMV010000012">
    <property type="protein sequence ID" value="NBD25533.1"/>
    <property type="molecule type" value="Genomic_DNA"/>
</dbReference>
<dbReference type="Gene3D" id="3.40.720.10">
    <property type="entry name" value="Alkaline Phosphatase, subunit A"/>
    <property type="match status" value="1"/>
</dbReference>
<proteinExistence type="inferred from homology"/>
<comment type="caution">
    <text evidence="6">The sequence shown here is derived from an EMBL/GenBank/DDBJ whole genome shotgun (WGS) entry which is preliminary data.</text>
</comment>
<evidence type="ECO:0000256" key="3">
    <source>
        <dbReference type="ARBA" id="ARBA00023211"/>
    </source>
</evidence>
<dbReference type="InterPro" id="IPR010045">
    <property type="entry name" value="DeoB"/>
</dbReference>
<dbReference type="PANTHER" id="PTHR21110">
    <property type="entry name" value="PHOSPHOPENTOMUTASE"/>
    <property type="match status" value="1"/>
</dbReference>
<sequence length="387" mass="42957">MVKRVLLVVFDAFGIGPLPDYKLYSESEPNSFGHVVEVTGGISLPTLQSMGLGLISDVPGLEVSRPTASVGRTRQQSSFCESYAAHWEMAGCIVNEGLQPPLPFGLPEDVIRKIESAIGMPLLGNKALYPDIDLLDHSIIKEHIRTGYPIALTVGKEESISTFVLCGCSEVISKESLFELVRITKEVLSDDPRFGRIGARLFDYDGEKASKTKERLDLPNFRPPTPNLIESIVRTGRNCVAIGKVGQLFGNRGFTASYGYRDSEEIWQSILEVMNTTESGFIWANLNDLDKLGHKKDPLMWKATLEKYDSWLERLTSQLNEDDVLILTGDHGTDPVVSGQHTREWNPLLVFSPSSTSQILGDRNHVDIAETISKWWNLDFKGPGSVF</sequence>
<dbReference type="Gene3D" id="3.30.70.1250">
    <property type="entry name" value="Phosphopentomutase"/>
    <property type="match status" value="1"/>
</dbReference>
<evidence type="ECO:0000256" key="4">
    <source>
        <dbReference type="ARBA" id="ARBA00023235"/>
    </source>
</evidence>
<evidence type="ECO:0000313" key="7">
    <source>
        <dbReference type="Proteomes" id="UP000665561"/>
    </source>
</evidence>
<dbReference type="Pfam" id="PF01676">
    <property type="entry name" value="Metalloenzyme"/>
    <property type="match status" value="1"/>
</dbReference>
<dbReference type="SUPFAM" id="SSF53649">
    <property type="entry name" value="Alkaline phosphatase-like"/>
    <property type="match status" value="1"/>
</dbReference>
<accession>A0ABW9XSS8</accession>
<keyword evidence="7" id="KW-1185">Reference proteome</keyword>
<keyword evidence="3" id="KW-0464">Manganese</keyword>
<evidence type="ECO:0000256" key="1">
    <source>
        <dbReference type="ARBA" id="ARBA00010373"/>
    </source>
</evidence>
<dbReference type="InterPro" id="IPR024052">
    <property type="entry name" value="Phosphopentomutase_DeoB_cap_sf"/>
</dbReference>
<reference evidence="6 7" key="1">
    <citation type="submission" date="2020-01" db="EMBL/GenBank/DDBJ databases">
        <title>Paenibacillus soybeanensis sp. nov. isolated from the nodules of soybean (Glycine max(L.) Merr).</title>
        <authorList>
            <person name="Wang H."/>
        </authorList>
    </citation>
    <scope>NUCLEOTIDE SEQUENCE [LARGE SCALE GENOMIC DNA]</scope>
    <source>
        <strain evidence="6 7">T1</strain>
    </source>
</reference>
<evidence type="ECO:0000259" key="5">
    <source>
        <dbReference type="Pfam" id="PF01676"/>
    </source>
</evidence>
<dbReference type="PANTHER" id="PTHR21110:SF0">
    <property type="entry name" value="PHOSPHOPENTOMUTASE"/>
    <property type="match status" value="1"/>
</dbReference>
<keyword evidence="2" id="KW-0479">Metal-binding</keyword>
<dbReference type="InterPro" id="IPR017850">
    <property type="entry name" value="Alkaline_phosphatase_core_sf"/>
</dbReference>
<keyword evidence="4" id="KW-0413">Isomerase</keyword>
<gene>
    <name evidence="6" type="ORF">GT019_16755</name>
</gene>